<dbReference type="EMBL" id="JACEFO010002881">
    <property type="protein sequence ID" value="KAF8646837.1"/>
    <property type="molecule type" value="Genomic_DNA"/>
</dbReference>
<dbReference type="Proteomes" id="UP000636709">
    <property type="component" value="Unassembled WGS sequence"/>
</dbReference>
<proteinExistence type="predicted"/>
<accession>A0A835A3P4</accession>
<evidence type="ECO:0000313" key="2">
    <source>
        <dbReference type="Proteomes" id="UP000636709"/>
    </source>
</evidence>
<keyword evidence="2" id="KW-1185">Reference proteome</keyword>
<protein>
    <submittedName>
        <fullName evidence="1">Uncharacterized protein</fullName>
    </submittedName>
</protein>
<sequence>MGWIGDYSDLS</sequence>
<name>A0A835A3P4_9POAL</name>
<gene>
    <name evidence="1" type="ORF">HU200_065641</name>
</gene>
<evidence type="ECO:0000313" key="1">
    <source>
        <dbReference type="EMBL" id="KAF8646837.1"/>
    </source>
</evidence>
<comment type="caution">
    <text evidence="1">The sequence shown here is derived from an EMBL/GenBank/DDBJ whole genome shotgun (WGS) entry which is preliminary data.</text>
</comment>
<reference evidence="1" key="1">
    <citation type="submission" date="2020-07" db="EMBL/GenBank/DDBJ databases">
        <title>Genome sequence and genetic diversity analysis of an under-domesticated orphan crop, white fonio (Digitaria exilis).</title>
        <authorList>
            <person name="Bennetzen J.L."/>
            <person name="Chen S."/>
            <person name="Ma X."/>
            <person name="Wang X."/>
            <person name="Yssel A.E.J."/>
            <person name="Chaluvadi S.R."/>
            <person name="Johnson M."/>
            <person name="Gangashetty P."/>
            <person name="Hamidou F."/>
            <person name="Sanogo M.D."/>
            <person name="Zwaenepoel A."/>
            <person name="Wallace J."/>
            <person name="Van De Peer Y."/>
            <person name="Van Deynze A."/>
        </authorList>
    </citation>
    <scope>NUCLEOTIDE SEQUENCE</scope>
    <source>
        <tissue evidence="1">Leaves</tissue>
    </source>
</reference>
<organism evidence="1 2">
    <name type="scientific">Digitaria exilis</name>
    <dbReference type="NCBI Taxonomy" id="1010633"/>
    <lineage>
        <taxon>Eukaryota</taxon>
        <taxon>Viridiplantae</taxon>
        <taxon>Streptophyta</taxon>
        <taxon>Embryophyta</taxon>
        <taxon>Tracheophyta</taxon>
        <taxon>Spermatophyta</taxon>
        <taxon>Magnoliopsida</taxon>
        <taxon>Liliopsida</taxon>
        <taxon>Poales</taxon>
        <taxon>Poaceae</taxon>
        <taxon>PACMAD clade</taxon>
        <taxon>Panicoideae</taxon>
        <taxon>Panicodae</taxon>
        <taxon>Paniceae</taxon>
        <taxon>Anthephorinae</taxon>
        <taxon>Digitaria</taxon>
    </lineage>
</organism>